<dbReference type="EMBL" id="JAPFFF010000058">
    <property type="protein sequence ID" value="KAK8837825.1"/>
    <property type="molecule type" value="Genomic_DNA"/>
</dbReference>
<feature type="compositionally biased region" description="Polar residues" evidence="2">
    <location>
        <begin position="543"/>
        <end position="553"/>
    </location>
</feature>
<dbReference type="Gene3D" id="1.25.40.10">
    <property type="entry name" value="Tetratricopeptide repeat domain"/>
    <property type="match status" value="4"/>
</dbReference>
<feature type="region of interest" description="Disordered" evidence="2">
    <location>
        <begin position="329"/>
        <end position="594"/>
    </location>
</feature>
<evidence type="ECO:0000256" key="2">
    <source>
        <dbReference type="SAM" id="MobiDB-lite"/>
    </source>
</evidence>
<proteinExistence type="inferred from homology"/>
<evidence type="ECO:0000313" key="3">
    <source>
        <dbReference type="EMBL" id="KAK8837825.1"/>
    </source>
</evidence>
<evidence type="ECO:0000313" key="4">
    <source>
        <dbReference type="Proteomes" id="UP001470230"/>
    </source>
</evidence>
<feature type="compositionally biased region" description="Basic residues" evidence="2">
    <location>
        <begin position="377"/>
        <end position="386"/>
    </location>
</feature>
<feature type="compositionally biased region" description="Low complexity" evidence="2">
    <location>
        <begin position="363"/>
        <end position="376"/>
    </location>
</feature>
<sequence length="1019" mass="113908">MLKNKMSEAEYSILRPNPEDFVFRFKGKAYPVLKGIFYCYSKKFAQSPELQSQSEFVANFDVSEESFKEFINACQGKSFSISKETIFDLEFLGNFWGVSDLRSKVAKIIKGDQTGQLRLDSTIYKVQHKLGTDADEQVLIDNIESNIEDDRFAQFPIDVLQRLIYNEKFAAIDTEKKYNFLKKVLQVHGKEASSLFADLVKTPLEQEELENILREKLVLQPLPRNLARSTVKTSRYNAALNQINADINNALKAIINELGNNHKNLDLSQAVESLQHASELGDRQASEILSEIYSKGIGVDQDEEKANEYANKANDPNESSESISNSAISDLLDNSDDTNFDLEPSLSLPRPASPYEDLQFILSSPRSSPSSPTRGSPRSHHKHPFSIKKEKPKPAGPQRRIPVAKPKNTIQEQEEPNKMRNAHRKAEDAENAKEELELLDEDQSDELKEGEEVKERGIELEENENESPNELNDKQSDEEPKKETDSDFFFESPRKKLGPFHDNNIESEDGNGLRSGKHRRQGKGSKNADNQSDGEGENRLNMEDQQALNSSKSCDLLLSPKGRNARRTSFSSDSKTHLPHGLSEDEKIDNKLTDDDDIGQSVADLEKRAAKDDLSALFILGVLYWGDGTANPEANAEVDAGDVEVEVDSTFKPDQKKAVEFYEKAAELGEPRSMFNLATIYDFYHGDNIEQNLPRAIELYQKAADNGEVCAQTNLGVLYETGTGVEQDVEKAAEIYQKAADEGDSDAMLNLGMLYETGRGVGSVNIEKAAELYEKAADKGDTDAQVKLALLYEKGEVPGKPADLAKAASLYRQAAENGNADAQFNLATMYEQGEGVEKDDSKVVEWYSKSAENGNPDALFNLGVLYQNGQLELDQDYSTAYNFYQRSADAGNPTAYYNMAVMLFNNEVNIDEEENSRNLAYKYFLKSAELGCPDAQFFAGQLYEYGEHVEKDLVKAAQLYREAADNGNMAAQYNLGVLYTNGDGGVTKNIEQAKHYYQLAADQGDSDALFNMEMLEQEE</sequence>
<feature type="compositionally biased region" description="Basic and acidic residues" evidence="2">
    <location>
        <begin position="424"/>
        <end position="436"/>
    </location>
</feature>
<dbReference type="InterPro" id="IPR050767">
    <property type="entry name" value="Sel1_AlgK"/>
</dbReference>
<dbReference type="PANTHER" id="PTHR11102:SF160">
    <property type="entry name" value="ERAD-ASSOCIATED E3 UBIQUITIN-PROTEIN LIGASE COMPONENT HRD3"/>
    <property type="match status" value="1"/>
</dbReference>
<reference evidence="3 4" key="1">
    <citation type="submission" date="2024-04" db="EMBL/GenBank/DDBJ databases">
        <title>Tritrichomonas musculus Genome.</title>
        <authorList>
            <person name="Alves-Ferreira E."/>
            <person name="Grigg M."/>
            <person name="Lorenzi H."/>
            <person name="Galac M."/>
        </authorList>
    </citation>
    <scope>NUCLEOTIDE SEQUENCE [LARGE SCALE GENOMIC DNA]</scope>
    <source>
        <strain evidence="3 4">EAF2021</strain>
    </source>
</reference>
<dbReference type="Proteomes" id="UP001470230">
    <property type="component" value="Unassembled WGS sequence"/>
</dbReference>
<feature type="compositionally biased region" description="Basic and acidic residues" evidence="2">
    <location>
        <begin position="471"/>
        <end position="485"/>
    </location>
</feature>
<dbReference type="Pfam" id="PF08238">
    <property type="entry name" value="Sel1"/>
    <property type="match status" value="11"/>
</dbReference>
<dbReference type="PANTHER" id="PTHR11102">
    <property type="entry name" value="SEL-1-LIKE PROTEIN"/>
    <property type="match status" value="1"/>
</dbReference>
<feature type="compositionally biased region" description="Basic and acidic residues" evidence="2">
    <location>
        <begin position="582"/>
        <end position="593"/>
    </location>
</feature>
<name>A0ABR2GV57_9EUKA</name>
<feature type="compositionally biased region" description="Basic and acidic residues" evidence="2">
    <location>
        <begin position="445"/>
        <end position="459"/>
    </location>
</feature>
<evidence type="ECO:0000256" key="1">
    <source>
        <dbReference type="ARBA" id="ARBA00038101"/>
    </source>
</evidence>
<organism evidence="3 4">
    <name type="scientific">Tritrichomonas musculus</name>
    <dbReference type="NCBI Taxonomy" id="1915356"/>
    <lineage>
        <taxon>Eukaryota</taxon>
        <taxon>Metamonada</taxon>
        <taxon>Parabasalia</taxon>
        <taxon>Tritrichomonadida</taxon>
        <taxon>Tritrichomonadidae</taxon>
        <taxon>Tritrichomonas</taxon>
    </lineage>
</organism>
<comment type="similarity">
    <text evidence="1">Belongs to the sel-1 family.</text>
</comment>
<keyword evidence="4" id="KW-1185">Reference proteome</keyword>
<dbReference type="SMART" id="SM00671">
    <property type="entry name" value="SEL1"/>
    <property type="match status" value="11"/>
</dbReference>
<dbReference type="InterPro" id="IPR006597">
    <property type="entry name" value="Sel1-like"/>
</dbReference>
<gene>
    <name evidence="3" type="ORF">M9Y10_036363</name>
</gene>
<accession>A0ABR2GV57</accession>
<protein>
    <submittedName>
        <fullName evidence="3">Uncharacterized protein</fullName>
    </submittedName>
</protein>
<comment type="caution">
    <text evidence="3">The sequence shown here is derived from an EMBL/GenBank/DDBJ whole genome shotgun (WGS) entry which is preliminary data.</text>
</comment>
<dbReference type="SUPFAM" id="SSF81901">
    <property type="entry name" value="HCP-like"/>
    <property type="match status" value="4"/>
</dbReference>
<dbReference type="InterPro" id="IPR011990">
    <property type="entry name" value="TPR-like_helical_dom_sf"/>
</dbReference>